<organism evidence="11 12">
    <name type="scientific">Mesorhizobium zhangyense</name>
    <dbReference type="NCBI Taxonomy" id="1776730"/>
    <lineage>
        <taxon>Bacteria</taxon>
        <taxon>Pseudomonadati</taxon>
        <taxon>Pseudomonadota</taxon>
        <taxon>Alphaproteobacteria</taxon>
        <taxon>Hyphomicrobiales</taxon>
        <taxon>Phyllobacteriaceae</taxon>
        <taxon>Mesorhizobium</taxon>
    </lineage>
</organism>
<evidence type="ECO:0000313" key="12">
    <source>
        <dbReference type="Proteomes" id="UP000481252"/>
    </source>
</evidence>
<dbReference type="InterPro" id="IPR015878">
    <property type="entry name" value="Ado_hCys_hydrolase_NAD-bd"/>
</dbReference>
<dbReference type="EC" id="3.13.2.1" evidence="5"/>
<comment type="function">
    <text evidence="5">May play a key role in the regulation of the intracellular concentration of adenosylhomocysteine.</text>
</comment>
<evidence type="ECO:0000256" key="4">
    <source>
        <dbReference type="ARBA" id="ARBA00023027"/>
    </source>
</evidence>
<dbReference type="UniPathway" id="UPA00314">
    <property type="reaction ID" value="UER00076"/>
</dbReference>
<keyword evidence="2 5" id="KW-0554">One-carbon metabolism</keyword>
<dbReference type="InterPro" id="IPR036291">
    <property type="entry name" value="NAD(P)-bd_dom_sf"/>
</dbReference>
<accession>A0A7C9RD53</accession>
<evidence type="ECO:0000256" key="6">
    <source>
        <dbReference type="PIRSR" id="PIRSR001109-1"/>
    </source>
</evidence>
<dbReference type="PROSITE" id="PS00738">
    <property type="entry name" value="ADOHCYASE_1"/>
    <property type="match status" value="1"/>
</dbReference>
<keyword evidence="3 5" id="KW-0378">Hydrolase</keyword>
<comment type="caution">
    <text evidence="11">The sequence shown here is derived from an EMBL/GenBank/DDBJ whole genome shotgun (WGS) entry which is preliminary data.</text>
</comment>
<feature type="binding site" evidence="7">
    <location>
        <position position="387"/>
    </location>
    <ligand>
        <name>NAD(+)</name>
        <dbReference type="ChEBI" id="CHEBI:57540"/>
    </ligand>
</feature>
<dbReference type="PANTHER" id="PTHR23420:SF0">
    <property type="entry name" value="ADENOSYLHOMOCYSTEINASE"/>
    <property type="match status" value="1"/>
</dbReference>
<feature type="binding site" evidence="7">
    <location>
        <begin position="258"/>
        <end position="263"/>
    </location>
    <ligand>
        <name>NAD(+)</name>
        <dbReference type="ChEBI" id="CHEBI:57540"/>
    </ligand>
</feature>
<feature type="binding site" evidence="5 6">
    <location>
        <position position="132"/>
    </location>
    <ligand>
        <name>substrate</name>
    </ligand>
</feature>
<dbReference type="HAMAP" id="MF_00563">
    <property type="entry name" value="AdoHcyase"/>
    <property type="match status" value="1"/>
</dbReference>
<dbReference type="GO" id="GO:0033353">
    <property type="term" value="P:S-adenosylmethionine cycle"/>
    <property type="evidence" value="ECO:0007669"/>
    <property type="project" value="TreeGrafter"/>
</dbReference>
<feature type="binding site" evidence="5 6">
    <location>
        <position position="192"/>
    </location>
    <ligand>
        <name>substrate</name>
    </ligand>
</feature>
<dbReference type="GO" id="GO:0005829">
    <property type="term" value="C:cytosol"/>
    <property type="evidence" value="ECO:0007669"/>
    <property type="project" value="TreeGrafter"/>
</dbReference>
<evidence type="ECO:0000256" key="8">
    <source>
        <dbReference type="RuleBase" id="RU000548"/>
    </source>
</evidence>
<comment type="similarity">
    <text evidence="1 5 9">Belongs to the adenosylhomocysteinase family.</text>
</comment>
<evidence type="ECO:0000256" key="1">
    <source>
        <dbReference type="ARBA" id="ARBA00007122"/>
    </source>
</evidence>
<dbReference type="GO" id="GO:0004013">
    <property type="term" value="F:adenosylhomocysteinase activity"/>
    <property type="evidence" value="ECO:0007669"/>
    <property type="project" value="UniProtKB-UniRule"/>
</dbReference>
<dbReference type="PROSITE" id="PS00739">
    <property type="entry name" value="ADOHCYASE_2"/>
    <property type="match status" value="1"/>
</dbReference>
<feature type="binding site" evidence="5 6">
    <location>
        <position position="226"/>
    </location>
    <ligand>
        <name>substrate</name>
    </ligand>
</feature>
<dbReference type="NCBIfam" id="NF004005">
    <property type="entry name" value="PRK05476.2-3"/>
    <property type="match status" value="1"/>
</dbReference>
<reference evidence="11 12" key="1">
    <citation type="submission" date="2020-02" db="EMBL/GenBank/DDBJ databases">
        <title>Genome sequence of the type strain CGMCC 1.15528 of Mesorhizobium zhangyense.</title>
        <authorList>
            <person name="Gao J."/>
            <person name="Sun J."/>
        </authorList>
    </citation>
    <scope>NUCLEOTIDE SEQUENCE [LARGE SCALE GENOMIC DNA]</scope>
    <source>
        <strain evidence="11 12">CGMCC 1.15528</strain>
    </source>
</reference>
<dbReference type="FunFam" id="3.40.50.720:FF:000004">
    <property type="entry name" value="Adenosylhomocysteinase"/>
    <property type="match status" value="1"/>
</dbReference>
<evidence type="ECO:0000256" key="9">
    <source>
        <dbReference type="RuleBase" id="RU004166"/>
    </source>
</evidence>
<comment type="pathway">
    <text evidence="5 8">Amino-acid biosynthesis; L-homocysteine biosynthesis; L-homocysteine from S-adenosyl-L-homocysteine: step 1/1.</text>
</comment>
<dbReference type="Pfam" id="PF05221">
    <property type="entry name" value="AdoHcyase"/>
    <property type="match status" value="1"/>
</dbReference>
<dbReference type="SUPFAM" id="SSF52283">
    <property type="entry name" value="Formate/glycerate dehydrogenase catalytic domain-like"/>
    <property type="match status" value="1"/>
</dbReference>
<comment type="catalytic activity">
    <reaction evidence="5 8">
        <text>S-adenosyl-L-homocysteine + H2O = L-homocysteine + adenosine</text>
        <dbReference type="Rhea" id="RHEA:21708"/>
        <dbReference type="ChEBI" id="CHEBI:15377"/>
        <dbReference type="ChEBI" id="CHEBI:16335"/>
        <dbReference type="ChEBI" id="CHEBI:57856"/>
        <dbReference type="ChEBI" id="CHEBI:58199"/>
        <dbReference type="EC" id="3.13.2.1"/>
    </reaction>
</comment>
<sequence>MSGSKDYIVADLSLAGWGRKEIEIAETEMPGLMACREEFGEKQPLKGARITGSLHMTIQTAVLIETLKALGADIRWASCNIFSTQDHAAAAIAEAGIPVFAIKGETLDEYWQYTDKIFQWADGGTSNMILDDGGDATMYILIGARAEAGEDVLSNPGSEEEEILFAQIKKRMAQSPGFFTKQREAIRGVTEETTTGVNRLYQLQKKGLLPFPAINVNDSVTKSKFDNKYGCKESLVDGIRRGTDVMMAGKVAVVCGYGDVGKGSAASLSGAGARVKVTEVDPICALQAAMDGFEVVTLEDAAPTADIVITTTGNKDVITLDHMRAMKDMVIVGNIGHFDNEIQVAALRNLKWTNVKPQVDMISFPDGKRMILLSEGRLLNLGNATGHPSFVMSASFTNQVLAQIELWTKPGTYQNQVYVLPKHLDEKVARLHLDKLGAKLTELSGEQAAYIGVTQQGPFKPEHYRY</sequence>
<feature type="binding site" evidence="5 7">
    <location>
        <begin position="335"/>
        <end position="337"/>
    </location>
    <ligand>
        <name>NAD(+)</name>
        <dbReference type="ChEBI" id="CHEBI:57540"/>
    </ligand>
</feature>
<dbReference type="Gene3D" id="3.40.50.720">
    <property type="entry name" value="NAD(P)-binding Rossmann-like Domain"/>
    <property type="match status" value="1"/>
</dbReference>
<dbReference type="Gene3D" id="3.40.50.1480">
    <property type="entry name" value="Adenosylhomocysteinase-like"/>
    <property type="match status" value="1"/>
</dbReference>
<dbReference type="PIRSF" id="PIRSF001109">
    <property type="entry name" value="Ad_hcy_hydrolase"/>
    <property type="match status" value="1"/>
</dbReference>
<dbReference type="SMART" id="SM00997">
    <property type="entry name" value="AdoHcyase_NAD"/>
    <property type="match status" value="1"/>
</dbReference>
<feature type="binding site" evidence="5 7">
    <location>
        <position position="380"/>
    </location>
    <ligand>
        <name>NAD(+)</name>
        <dbReference type="ChEBI" id="CHEBI:57540"/>
    </ligand>
</feature>
<keyword evidence="12" id="KW-1185">Reference proteome</keyword>
<feature type="domain" description="S-adenosyl-L-homocysteine hydrolase NAD binding" evidence="10">
    <location>
        <begin position="227"/>
        <end position="386"/>
    </location>
</feature>
<feature type="binding site" evidence="5 7">
    <location>
        <position position="279"/>
    </location>
    <ligand>
        <name>NAD(+)</name>
        <dbReference type="ChEBI" id="CHEBI:57540"/>
    </ligand>
</feature>
<feature type="binding site" evidence="5 6">
    <location>
        <position position="57"/>
    </location>
    <ligand>
        <name>substrate</name>
    </ligand>
</feature>
<evidence type="ECO:0000256" key="2">
    <source>
        <dbReference type="ARBA" id="ARBA00022563"/>
    </source>
</evidence>
<dbReference type="AlphaFoldDB" id="A0A7C9RD53"/>
<evidence type="ECO:0000256" key="7">
    <source>
        <dbReference type="PIRSR" id="PIRSR001109-2"/>
    </source>
</evidence>
<evidence type="ECO:0000256" key="5">
    <source>
        <dbReference type="HAMAP-Rule" id="MF_00563"/>
    </source>
</evidence>
<dbReference type="SUPFAM" id="SSF51735">
    <property type="entry name" value="NAD(P)-binding Rossmann-fold domains"/>
    <property type="match status" value="1"/>
</dbReference>
<dbReference type="InterPro" id="IPR042172">
    <property type="entry name" value="Adenosylhomocyst_ase-like_sf"/>
</dbReference>
<feature type="binding site" evidence="5">
    <location>
        <position position="227"/>
    </location>
    <ligand>
        <name>NAD(+)</name>
        <dbReference type="ChEBI" id="CHEBI:57540"/>
    </ligand>
</feature>
<protein>
    <recommendedName>
        <fullName evidence="5">Adenosylhomocysteinase</fullName>
        <ecNumber evidence="5">3.13.2.1</ecNumber>
    </recommendedName>
    <alternativeName>
        <fullName evidence="5">S-adenosyl-L-homocysteine hydrolase</fullName>
        <shortName evidence="5">AdoHcyase</shortName>
    </alternativeName>
</protein>
<dbReference type="GO" id="GO:0006730">
    <property type="term" value="P:one-carbon metabolic process"/>
    <property type="evidence" value="ECO:0007669"/>
    <property type="project" value="UniProtKB-UniRule"/>
</dbReference>
<dbReference type="RefSeq" id="WP_165120184.1">
    <property type="nucleotide sequence ID" value="NZ_JAAKZG010000011.1"/>
</dbReference>
<dbReference type="Pfam" id="PF00670">
    <property type="entry name" value="AdoHcyase_NAD"/>
    <property type="match status" value="1"/>
</dbReference>
<dbReference type="InterPro" id="IPR020082">
    <property type="entry name" value="S-Ado-L-homoCys_hydrolase_CS"/>
</dbReference>
<dbReference type="EMBL" id="JAAKZG010000011">
    <property type="protein sequence ID" value="NGN43773.1"/>
    <property type="molecule type" value="Genomic_DNA"/>
</dbReference>
<dbReference type="NCBIfam" id="TIGR00936">
    <property type="entry name" value="ahcY"/>
    <property type="match status" value="1"/>
</dbReference>
<dbReference type="PANTHER" id="PTHR23420">
    <property type="entry name" value="ADENOSYLHOMOCYSTEINASE"/>
    <property type="match status" value="1"/>
</dbReference>
<dbReference type="GO" id="GO:0071269">
    <property type="term" value="P:L-homocysteine biosynthetic process"/>
    <property type="evidence" value="ECO:0007669"/>
    <property type="project" value="UniProtKB-UniRule"/>
</dbReference>
<dbReference type="InterPro" id="IPR000043">
    <property type="entry name" value="Adenosylhomocysteinase-like"/>
</dbReference>
<comment type="cofactor">
    <cofactor evidence="5 7 8">
        <name>NAD(+)</name>
        <dbReference type="ChEBI" id="CHEBI:57540"/>
    </cofactor>
    <text evidence="5 7 8">Binds 1 NAD(+) per subunit.</text>
</comment>
<feature type="binding site" evidence="5 7">
    <location>
        <begin position="193"/>
        <end position="195"/>
    </location>
    <ligand>
        <name>NAD(+)</name>
        <dbReference type="ChEBI" id="CHEBI:57540"/>
    </ligand>
</feature>
<feature type="binding site" evidence="5">
    <location>
        <position position="314"/>
    </location>
    <ligand>
        <name>NAD(+)</name>
        <dbReference type="ChEBI" id="CHEBI:57540"/>
    </ligand>
</feature>
<evidence type="ECO:0000256" key="3">
    <source>
        <dbReference type="ARBA" id="ARBA00022801"/>
    </source>
</evidence>
<name>A0A7C9RD53_9HYPH</name>
<dbReference type="CDD" id="cd00401">
    <property type="entry name" value="SAHH"/>
    <property type="match status" value="1"/>
</dbReference>
<evidence type="ECO:0000259" key="10">
    <source>
        <dbReference type="SMART" id="SM00997"/>
    </source>
</evidence>
<proteinExistence type="inferred from homology"/>
<keyword evidence="4 5" id="KW-0520">NAD</keyword>
<keyword evidence="5" id="KW-0963">Cytoplasm</keyword>
<dbReference type="Proteomes" id="UP000481252">
    <property type="component" value="Unassembled WGS sequence"/>
</dbReference>
<dbReference type="SMART" id="SM00996">
    <property type="entry name" value="AdoHcyase"/>
    <property type="match status" value="1"/>
</dbReference>
<feature type="binding site" evidence="5">
    <location>
        <begin position="256"/>
        <end position="261"/>
    </location>
    <ligand>
        <name>NAD(+)</name>
        <dbReference type="ChEBI" id="CHEBI:57540"/>
    </ligand>
</feature>
<evidence type="ECO:0000313" key="11">
    <source>
        <dbReference type="EMBL" id="NGN43773.1"/>
    </source>
</evidence>
<feature type="binding site" evidence="5 6">
    <location>
        <position position="222"/>
    </location>
    <ligand>
        <name>substrate</name>
    </ligand>
</feature>
<gene>
    <name evidence="5" type="primary">ahcY</name>
    <name evidence="11" type="ORF">G6N74_22165</name>
</gene>
<comment type="subcellular location">
    <subcellularLocation>
        <location evidence="5">Cytoplasm</location>
    </subcellularLocation>
</comment>